<dbReference type="InterPro" id="IPR005033">
    <property type="entry name" value="YEATS"/>
</dbReference>
<accession>A0A7R8HBL6</accession>
<organism evidence="6 7">
    <name type="scientific">Lepeophtheirus salmonis</name>
    <name type="common">Salmon louse</name>
    <name type="synonym">Caligus salmonis</name>
    <dbReference type="NCBI Taxonomy" id="72036"/>
    <lineage>
        <taxon>Eukaryota</taxon>
        <taxon>Metazoa</taxon>
        <taxon>Ecdysozoa</taxon>
        <taxon>Arthropoda</taxon>
        <taxon>Crustacea</taxon>
        <taxon>Multicrustacea</taxon>
        <taxon>Hexanauplia</taxon>
        <taxon>Copepoda</taxon>
        <taxon>Siphonostomatoida</taxon>
        <taxon>Caligidae</taxon>
        <taxon>Lepeophtheirus</taxon>
    </lineage>
</organism>
<dbReference type="Gene3D" id="2.60.40.1970">
    <property type="entry name" value="YEATS domain"/>
    <property type="match status" value="1"/>
</dbReference>
<dbReference type="InterPro" id="IPR055129">
    <property type="entry name" value="YEATS_dom"/>
</dbReference>
<proteinExistence type="predicted"/>
<dbReference type="EMBL" id="HG994585">
    <property type="protein sequence ID" value="CAF2983541.1"/>
    <property type="molecule type" value="Genomic_DNA"/>
</dbReference>
<reference evidence="6" key="1">
    <citation type="submission" date="2021-02" db="EMBL/GenBank/DDBJ databases">
        <authorList>
            <person name="Bekaert M."/>
        </authorList>
    </citation>
    <scope>NUCLEOTIDE SEQUENCE</scope>
    <source>
        <strain evidence="6">IoA-00</strain>
    </source>
</reference>
<dbReference type="AlphaFoldDB" id="A0A7R8HBL6"/>
<evidence type="ECO:0000259" key="5">
    <source>
        <dbReference type="PROSITE" id="PS51037"/>
    </source>
</evidence>
<dbReference type="CDD" id="cd16909">
    <property type="entry name" value="YEATS_GAS41_like"/>
    <property type="match status" value="1"/>
</dbReference>
<dbReference type="Pfam" id="PF03366">
    <property type="entry name" value="YEATS"/>
    <property type="match status" value="1"/>
</dbReference>
<keyword evidence="3 4" id="KW-0539">Nucleus</keyword>
<protein>
    <submittedName>
        <fullName evidence="6">YEATS4</fullName>
    </submittedName>
</protein>
<name>A0A7R8HBL6_LEPSM</name>
<keyword evidence="7" id="KW-1185">Reference proteome</keyword>
<gene>
    <name evidence="6" type="ORF">LSAA_11053</name>
</gene>
<dbReference type="InterPro" id="IPR038704">
    <property type="entry name" value="YEAST_sf"/>
</dbReference>
<evidence type="ECO:0000256" key="2">
    <source>
        <dbReference type="ARBA" id="ARBA00023163"/>
    </source>
</evidence>
<dbReference type="PANTHER" id="PTHR47573:SF1">
    <property type="entry name" value="PROTEIN AF-9 HOMOLOG"/>
    <property type="match status" value="1"/>
</dbReference>
<evidence type="ECO:0000313" key="6">
    <source>
        <dbReference type="EMBL" id="CAF2983541.1"/>
    </source>
</evidence>
<evidence type="ECO:0000256" key="3">
    <source>
        <dbReference type="ARBA" id="ARBA00023242"/>
    </source>
</evidence>
<dbReference type="PROSITE" id="PS51037">
    <property type="entry name" value="YEATS"/>
    <property type="match status" value="1"/>
</dbReference>
<dbReference type="OrthoDB" id="16041at2759"/>
<dbReference type="PANTHER" id="PTHR47573">
    <property type="entry name" value="PROTEIN AF-9 HOMOLOG"/>
    <property type="match status" value="1"/>
</dbReference>
<feature type="domain" description="YEATS" evidence="5">
    <location>
        <begin position="11"/>
        <end position="160"/>
    </location>
</feature>
<keyword evidence="1" id="KW-0805">Transcription regulation</keyword>
<evidence type="ECO:0000256" key="1">
    <source>
        <dbReference type="ARBA" id="ARBA00023015"/>
    </source>
</evidence>
<dbReference type="GO" id="GO:0006355">
    <property type="term" value="P:regulation of DNA-templated transcription"/>
    <property type="evidence" value="ECO:0007669"/>
    <property type="project" value="InterPro"/>
</dbReference>
<comment type="subcellular location">
    <subcellularLocation>
        <location evidence="4">Nucleus</location>
    </subcellularLocation>
</comment>
<keyword evidence="2" id="KW-0804">Transcription</keyword>
<evidence type="ECO:0000313" key="7">
    <source>
        <dbReference type="Proteomes" id="UP000675881"/>
    </source>
</evidence>
<dbReference type="Proteomes" id="UP000675881">
    <property type="component" value="Chromosome 6"/>
</dbReference>
<sequence length="241" mass="27940">MSGSVDSGINRLKGNLIVKPIVYGNISRHFGKKRESDGHTHDWTIYVKPFNNEDMSNYVKKVQFKLHDSYPNPNRIVTKPPYEVSETGWGEFEVQIKIYFNDHPTERSVTLYHVLKLFHTSSSNSSEILLQGKKAVVSEYYDEVIFQDPTQYIYTLLTTTRPFTLDAYKHETDFEERRSKTKESIKTGRSKVQSEIAELKDKLALAKETISKFKSELIKTQELPDDRNLEALRQTCPHTET</sequence>
<evidence type="ECO:0000256" key="4">
    <source>
        <dbReference type="PROSITE-ProRule" id="PRU00376"/>
    </source>
</evidence>
<dbReference type="GO" id="GO:0005634">
    <property type="term" value="C:nucleus"/>
    <property type="evidence" value="ECO:0007669"/>
    <property type="project" value="UniProtKB-SubCell"/>
</dbReference>